<dbReference type="Gene3D" id="3.40.1190.10">
    <property type="entry name" value="Mur-like, catalytic domain"/>
    <property type="match status" value="1"/>
</dbReference>
<proteinExistence type="inferred from homology"/>
<evidence type="ECO:0000256" key="1">
    <source>
        <dbReference type="ARBA" id="ARBA00008276"/>
    </source>
</evidence>
<feature type="domain" description="Mur ligase C-terminal" evidence="11">
    <location>
        <begin position="371"/>
        <end position="492"/>
    </location>
</feature>
<evidence type="ECO:0000256" key="7">
    <source>
        <dbReference type="ARBA" id="ARBA00022842"/>
    </source>
</evidence>
<accession>A0A2M9D8V9</accession>
<evidence type="ECO:0000259" key="12">
    <source>
        <dbReference type="Pfam" id="PF08245"/>
    </source>
</evidence>
<keyword evidence="7" id="KW-0460">Magnesium</keyword>
<dbReference type="PANTHER" id="PTHR11136">
    <property type="entry name" value="FOLYLPOLYGLUTAMATE SYNTHASE-RELATED"/>
    <property type="match status" value="1"/>
</dbReference>
<dbReference type="GO" id="GO:0005524">
    <property type="term" value="F:ATP binding"/>
    <property type="evidence" value="ECO:0007669"/>
    <property type="project" value="UniProtKB-KW"/>
</dbReference>
<dbReference type="Proteomes" id="UP000231742">
    <property type="component" value="Unassembled WGS sequence"/>
</dbReference>
<dbReference type="InterPro" id="IPR001645">
    <property type="entry name" value="Folylpolyglutamate_synth"/>
</dbReference>
<evidence type="ECO:0000256" key="3">
    <source>
        <dbReference type="ARBA" id="ARBA00022598"/>
    </source>
</evidence>
<dbReference type="SUPFAM" id="SSF53244">
    <property type="entry name" value="MurD-like peptide ligases, peptide-binding domain"/>
    <property type="match status" value="1"/>
</dbReference>
<evidence type="ECO:0000256" key="5">
    <source>
        <dbReference type="ARBA" id="ARBA00022741"/>
    </source>
</evidence>
<evidence type="ECO:0000313" key="13">
    <source>
        <dbReference type="EMBL" id="PJJ82110.1"/>
    </source>
</evidence>
<dbReference type="PANTHER" id="PTHR11136:SF0">
    <property type="entry name" value="DIHYDROFOLATE SYNTHETASE-RELATED"/>
    <property type="match status" value="1"/>
</dbReference>
<dbReference type="EMBL" id="PGFH01000001">
    <property type="protein sequence ID" value="PJJ82110.1"/>
    <property type="molecule type" value="Genomic_DNA"/>
</dbReference>
<dbReference type="PROSITE" id="PS01011">
    <property type="entry name" value="FOLYLPOLYGLU_SYNT_1"/>
    <property type="match status" value="1"/>
</dbReference>
<dbReference type="EC" id="6.3.2.17" evidence="2"/>
<keyword evidence="4" id="KW-0479">Metal-binding</keyword>
<dbReference type="GO" id="GO:0046872">
    <property type="term" value="F:metal ion binding"/>
    <property type="evidence" value="ECO:0007669"/>
    <property type="project" value="UniProtKB-KW"/>
</dbReference>
<evidence type="ECO:0000259" key="11">
    <source>
        <dbReference type="Pfam" id="PF02875"/>
    </source>
</evidence>
<dbReference type="GO" id="GO:0008841">
    <property type="term" value="F:dihydrofolate synthase activity"/>
    <property type="evidence" value="ECO:0007669"/>
    <property type="project" value="TreeGrafter"/>
</dbReference>
<gene>
    <name evidence="13" type="ORF">CLV85_1300</name>
</gene>
<comment type="caution">
    <text evidence="13">The sequence shown here is derived from an EMBL/GenBank/DDBJ whole genome shotgun (WGS) entry which is preliminary data.</text>
</comment>
<feature type="domain" description="Mur ligase central" evidence="12">
    <location>
        <begin position="113"/>
        <end position="344"/>
    </location>
</feature>
<comment type="catalytic activity">
    <reaction evidence="9">
        <text>(6S)-5,6,7,8-tetrahydrofolyl-(gamma-L-Glu)(n) + L-glutamate + ATP = (6S)-5,6,7,8-tetrahydrofolyl-(gamma-L-Glu)(n+1) + ADP + phosphate + H(+)</text>
        <dbReference type="Rhea" id="RHEA:10580"/>
        <dbReference type="Rhea" id="RHEA-COMP:14738"/>
        <dbReference type="Rhea" id="RHEA-COMP:14740"/>
        <dbReference type="ChEBI" id="CHEBI:15378"/>
        <dbReference type="ChEBI" id="CHEBI:29985"/>
        <dbReference type="ChEBI" id="CHEBI:30616"/>
        <dbReference type="ChEBI" id="CHEBI:43474"/>
        <dbReference type="ChEBI" id="CHEBI:141005"/>
        <dbReference type="ChEBI" id="CHEBI:456216"/>
        <dbReference type="EC" id="6.3.2.17"/>
    </reaction>
</comment>
<comment type="similarity">
    <text evidence="1">Belongs to the folylpolyglutamate synthase family.</text>
</comment>
<organism evidence="13 14">
    <name type="scientific">Salinibacterium amurskyense</name>
    <dbReference type="NCBI Taxonomy" id="205941"/>
    <lineage>
        <taxon>Bacteria</taxon>
        <taxon>Bacillati</taxon>
        <taxon>Actinomycetota</taxon>
        <taxon>Actinomycetes</taxon>
        <taxon>Micrococcales</taxon>
        <taxon>Microbacteriaceae</taxon>
        <taxon>Salinibacterium</taxon>
    </lineage>
</organism>
<dbReference type="RefSeq" id="WP_189621818.1">
    <property type="nucleotide sequence ID" value="NZ_BMZU01000001.1"/>
</dbReference>
<evidence type="ECO:0000256" key="10">
    <source>
        <dbReference type="SAM" id="MobiDB-lite"/>
    </source>
</evidence>
<dbReference type="InterPro" id="IPR036615">
    <property type="entry name" value="Mur_ligase_C_dom_sf"/>
</dbReference>
<keyword evidence="14" id="KW-1185">Reference proteome</keyword>
<dbReference type="GO" id="GO:0005737">
    <property type="term" value="C:cytoplasm"/>
    <property type="evidence" value="ECO:0007669"/>
    <property type="project" value="TreeGrafter"/>
</dbReference>
<feature type="compositionally biased region" description="Acidic residues" evidence="10">
    <location>
        <begin position="1"/>
        <end position="30"/>
    </location>
</feature>
<dbReference type="InterPro" id="IPR018109">
    <property type="entry name" value="Folylpolyglutamate_synth_CS"/>
</dbReference>
<evidence type="ECO:0000256" key="4">
    <source>
        <dbReference type="ARBA" id="ARBA00022723"/>
    </source>
</evidence>
<evidence type="ECO:0000256" key="9">
    <source>
        <dbReference type="ARBA" id="ARBA00047493"/>
    </source>
</evidence>
<evidence type="ECO:0000256" key="8">
    <source>
        <dbReference type="ARBA" id="ARBA00030592"/>
    </source>
</evidence>
<dbReference type="InterPro" id="IPR004101">
    <property type="entry name" value="Mur_ligase_C"/>
</dbReference>
<dbReference type="AlphaFoldDB" id="A0A2M9D8V9"/>
<feature type="region of interest" description="Disordered" evidence="10">
    <location>
        <begin position="1"/>
        <end position="54"/>
    </location>
</feature>
<dbReference type="GO" id="GO:0004326">
    <property type="term" value="F:tetrahydrofolylpolyglutamate synthase activity"/>
    <property type="evidence" value="ECO:0007669"/>
    <property type="project" value="UniProtKB-EC"/>
</dbReference>
<dbReference type="Gene3D" id="3.90.190.20">
    <property type="entry name" value="Mur ligase, C-terminal domain"/>
    <property type="match status" value="1"/>
</dbReference>
<keyword evidence="5" id="KW-0547">Nucleotide-binding</keyword>
<dbReference type="InterPro" id="IPR013221">
    <property type="entry name" value="Mur_ligase_cen"/>
</dbReference>
<evidence type="ECO:0000256" key="6">
    <source>
        <dbReference type="ARBA" id="ARBA00022840"/>
    </source>
</evidence>
<dbReference type="Pfam" id="PF08245">
    <property type="entry name" value="Mur_ligase_M"/>
    <property type="match status" value="1"/>
</dbReference>
<dbReference type="InterPro" id="IPR036565">
    <property type="entry name" value="Mur-like_cat_sf"/>
</dbReference>
<keyword evidence="6" id="KW-0067">ATP-binding</keyword>
<sequence>MSDRDDELGNDGQFDENGDPIEVELTDEERAELGPDHPLADLSPFADGFEGTNIDDDSDFELEDSEYQSDAENVFEELLARVGEQAPQPRLEATRRAVELIGDPQRTYPVIHITGTNGKTSTSRITESILRAYGLRTGLMTSPHLVRVNERIVIDGRPISNRALAENWADIRPFLLMVDAELLAKGEEALTYFEALTVLAFASFAEAPVDVAILEVGMGGEWDSTNVADGQVAVFSPIALDHTHRLGSTISEIARTKAGIIKPAAAIVSALQTADAQIELERAADLTESTMGVEGDAFELVSSDVAVGGQLITVRGIAGTYSDLFMPLFGEFQGHNAALAIAAVESFLGAGTQALVHDVLAEGLATVTSPGRLQVIGAEPTVIVDAAHNPHGAAALAAALKEYFTFEDIAFVIAVLDDKDAAGIVGALAPIANRFYVTTSESERAIAPEELVETVRTFTDETTDFDTFAEAIELARSWAGENERRAVVVTGSITLVGEALALAKAEGWKP</sequence>
<dbReference type="Pfam" id="PF02875">
    <property type="entry name" value="Mur_ligase_C"/>
    <property type="match status" value="1"/>
</dbReference>
<keyword evidence="3" id="KW-0436">Ligase</keyword>
<evidence type="ECO:0000256" key="2">
    <source>
        <dbReference type="ARBA" id="ARBA00013025"/>
    </source>
</evidence>
<dbReference type="NCBIfam" id="TIGR01499">
    <property type="entry name" value="folC"/>
    <property type="match status" value="1"/>
</dbReference>
<protein>
    <recommendedName>
        <fullName evidence="2">tetrahydrofolate synthase</fullName>
        <ecNumber evidence="2">6.3.2.17</ecNumber>
    </recommendedName>
    <alternativeName>
        <fullName evidence="8">Tetrahydrofolylpolyglutamate synthase</fullName>
    </alternativeName>
</protein>
<reference evidence="13 14" key="1">
    <citation type="submission" date="2017-11" db="EMBL/GenBank/DDBJ databases">
        <title>Genomic Encyclopedia of Archaeal and Bacterial Type Strains, Phase II (KMG-II): From Individual Species to Whole Genera.</title>
        <authorList>
            <person name="Goeker M."/>
        </authorList>
    </citation>
    <scope>NUCLEOTIDE SEQUENCE [LARGE SCALE GENOMIC DNA]</scope>
    <source>
        <strain evidence="13 14">DSM 16400</strain>
    </source>
</reference>
<name>A0A2M9D8V9_9MICO</name>
<dbReference type="SUPFAM" id="SSF53623">
    <property type="entry name" value="MurD-like peptide ligases, catalytic domain"/>
    <property type="match status" value="1"/>
</dbReference>
<evidence type="ECO:0000313" key="14">
    <source>
        <dbReference type="Proteomes" id="UP000231742"/>
    </source>
</evidence>